<reference evidence="4" key="1">
    <citation type="submission" date="2023-11" db="EMBL/GenBank/DDBJ databases">
        <title>The genome sequences of three competitors of mushroom-forming fungi.</title>
        <authorList>
            <person name="Beijen E."/>
            <person name="Ohm R.A."/>
        </authorList>
    </citation>
    <scope>NUCLEOTIDE SEQUENCE</scope>
    <source>
        <strain evidence="4">CBS 100526</strain>
    </source>
</reference>
<gene>
    <name evidence="4" type="ORF">Triagg1_785</name>
</gene>
<dbReference type="EMBL" id="JAWRVG010000002">
    <property type="protein sequence ID" value="KAK4084305.1"/>
    <property type="molecule type" value="Genomic_DNA"/>
</dbReference>
<feature type="region of interest" description="Disordered" evidence="2">
    <location>
        <begin position="1"/>
        <end position="32"/>
    </location>
</feature>
<feature type="compositionally biased region" description="Basic and acidic residues" evidence="2">
    <location>
        <begin position="15"/>
        <end position="29"/>
    </location>
</feature>
<evidence type="ECO:0000313" key="4">
    <source>
        <dbReference type="EMBL" id="KAK4084305.1"/>
    </source>
</evidence>
<evidence type="ECO:0000256" key="3">
    <source>
        <dbReference type="SAM" id="Phobius"/>
    </source>
</evidence>
<comment type="similarity">
    <text evidence="1">Belongs to the lcsJ thioesterase family.</text>
</comment>
<comment type="caution">
    <text evidence="4">The sequence shown here is derived from an EMBL/GenBank/DDBJ whole genome shotgun (WGS) entry which is preliminary data.</text>
</comment>
<evidence type="ECO:0000256" key="2">
    <source>
        <dbReference type="SAM" id="MobiDB-lite"/>
    </source>
</evidence>
<keyword evidence="3" id="KW-0472">Membrane</keyword>
<keyword evidence="3" id="KW-0812">Transmembrane</keyword>
<dbReference type="GeneID" id="87922535"/>
<evidence type="ECO:0000256" key="1">
    <source>
        <dbReference type="ARBA" id="ARBA00038476"/>
    </source>
</evidence>
<keyword evidence="5" id="KW-1185">Reference proteome</keyword>
<proteinExistence type="inferred from homology"/>
<sequence length="371" mass="42121">MRAPQHNSKAAPNPDSRKGDMRGRQHERAMSSSRIGGFALTIPIISVAVGSMGYAAWRINWPALVQSFLTGPGRTSRVLLLLFIVFNWKTLPLAWTYRIFYAMLYHMVFRKSQKLGPRALFKPMISDTKAALLEIDYNLHKSNSTYFADLDVSRTHLCAYLLRDPIRSMSNNLKTRLVLDPRTGQPVKGNFAIALGSVMCSFKREISPYQSYEIWSRVACWDRKWLYIISYFMPKGVARPTEWLDPNFRRVRTRDHKDATSGWEKKIHATAMSKYVFKVGRFTVHPAIVLSGARLLPPRPGGWQSGENFLGDESADLSDVNLTDDGDWDWRRVEAQRREGMKLASQFHALDGLHGTFDGGNYGALARFGPG</sequence>
<feature type="compositionally biased region" description="Polar residues" evidence="2">
    <location>
        <begin position="1"/>
        <end position="10"/>
    </location>
</feature>
<dbReference type="InterPro" id="IPR029069">
    <property type="entry name" value="HotDog_dom_sf"/>
</dbReference>
<feature type="transmembrane region" description="Helical" evidence="3">
    <location>
        <begin position="77"/>
        <end position="101"/>
    </location>
</feature>
<dbReference type="Pfam" id="PF13279">
    <property type="entry name" value="4HBT_2"/>
    <property type="match status" value="1"/>
</dbReference>
<keyword evidence="3" id="KW-1133">Transmembrane helix</keyword>
<dbReference type="PANTHER" id="PTHR12475">
    <property type="match status" value="1"/>
</dbReference>
<accession>A0AAE1M4F6</accession>
<dbReference type="PANTHER" id="PTHR12475:SF4">
    <property type="entry name" value="PROTEIN THEM6"/>
    <property type="match status" value="1"/>
</dbReference>
<dbReference type="InterPro" id="IPR051490">
    <property type="entry name" value="THEM6_lcsJ_thioesterase"/>
</dbReference>
<feature type="transmembrane region" description="Helical" evidence="3">
    <location>
        <begin position="35"/>
        <end position="57"/>
    </location>
</feature>
<organism evidence="4 5">
    <name type="scientific">Trichoderma aggressivum f. europaeum</name>
    <dbReference type="NCBI Taxonomy" id="173218"/>
    <lineage>
        <taxon>Eukaryota</taxon>
        <taxon>Fungi</taxon>
        <taxon>Dikarya</taxon>
        <taxon>Ascomycota</taxon>
        <taxon>Pezizomycotina</taxon>
        <taxon>Sordariomycetes</taxon>
        <taxon>Hypocreomycetidae</taxon>
        <taxon>Hypocreales</taxon>
        <taxon>Hypocreaceae</taxon>
        <taxon>Trichoderma</taxon>
    </lineage>
</organism>
<dbReference type="AlphaFoldDB" id="A0AAE1M4F6"/>
<dbReference type="RefSeq" id="XP_062760009.1">
    <property type="nucleotide sequence ID" value="XM_062895030.1"/>
</dbReference>
<name>A0AAE1M4F6_9HYPO</name>
<evidence type="ECO:0000313" key="5">
    <source>
        <dbReference type="Proteomes" id="UP001273209"/>
    </source>
</evidence>
<dbReference type="SUPFAM" id="SSF54637">
    <property type="entry name" value="Thioesterase/thiol ester dehydrase-isomerase"/>
    <property type="match status" value="1"/>
</dbReference>
<dbReference type="Proteomes" id="UP001273209">
    <property type="component" value="Unassembled WGS sequence"/>
</dbReference>
<protein>
    <recommendedName>
        <fullName evidence="6">Capsule polysaccharide biosynthesis protein</fullName>
    </recommendedName>
</protein>
<evidence type="ECO:0008006" key="6">
    <source>
        <dbReference type="Google" id="ProtNLM"/>
    </source>
</evidence>